<feature type="compositionally biased region" description="Acidic residues" evidence="1">
    <location>
        <begin position="102"/>
        <end position="113"/>
    </location>
</feature>
<name>A0ABT7BD92_9CYAN</name>
<protein>
    <submittedName>
        <fullName evidence="3">DUF4114 domain-containing protein</fullName>
    </submittedName>
</protein>
<feature type="region of interest" description="Disordered" evidence="1">
    <location>
        <begin position="102"/>
        <end position="143"/>
    </location>
</feature>
<evidence type="ECO:0000313" key="3">
    <source>
        <dbReference type="EMBL" id="MDJ1177050.1"/>
    </source>
</evidence>
<dbReference type="Pfam" id="PF13448">
    <property type="entry name" value="DUF4114"/>
    <property type="match status" value="1"/>
</dbReference>
<feature type="non-terminal residue" evidence="3">
    <location>
        <position position="456"/>
    </location>
</feature>
<reference evidence="3 4" key="1">
    <citation type="submission" date="2023-01" db="EMBL/GenBank/DDBJ databases">
        <title>Novel diversity within Roseofilum (Cyanobacteria; Desertifilaceae) from marine benthic mats with descriptions of four novel species.</title>
        <authorList>
            <person name="Wang Y."/>
            <person name="Berthold D.E."/>
            <person name="Hu J."/>
            <person name="Lefler F.W."/>
            <person name="Laughinghouse H.D. IV."/>
        </authorList>
    </citation>
    <scope>NUCLEOTIDE SEQUENCE [LARGE SCALE GENOMIC DNA]</scope>
    <source>
        <strain evidence="3 4">BLCC-M114</strain>
    </source>
</reference>
<feature type="compositionally biased region" description="Polar residues" evidence="1">
    <location>
        <begin position="69"/>
        <end position="81"/>
    </location>
</feature>
<feature type="region of interest" description="Disordered" evidence="1">
    <location>
        <begin position="62"/>
        <end position="84"/>
    </location>
</feature>
<keyword evidence="4" id="KW-1185">Reference proteome</keyword>
<evidence type="ECO:0000313" key="4">
    <source>
        <dbReference type="Proteomes" id="UP001235849"/>
    </source>
</evidence>
<gene>
    <name evidence="3" type="ORF">PMG25_23440</name>
</gene>
<feature type="compositionally biased region" description="Basic and acidic residues" evidence="1">
    <location>
        <begin position="132"/>
        <end position="143"/>
    </location>
</feature>
<organism evidence="3 4">
    <name type="scientific">Roseofilum capinflatum BLCC-M114</name>
    <dbReference type="NCBI Taxonomy" id="3022440"/>
    <lineage>
        <taxon>Bacteria</taxon>
        <taxon>Bacillati</taxon>
        <taxon>Cyanobacteriota</taxon>
        <taxon>Cyanophyceae</taxon>
        <taxon>Desertifilales</taxon>
        <taxon>Desertifilaceae</taxon>
        <taxon>Roseofilum</taxon>
        <taxon>Roseofilum capinflatum</taxon>
    </lineage>
</organism>
<dbReference type="Proteomes" id="UP001235849">
    <property type="component" value="Unassembled WGS sequence"/>
</dbReference>
<dbReference type="RefSeq" id="WP_283769316.1">
    <property type="nucleotide sequence ID" value="NZ_JAQOSO010000117.1"/>
</dbReference>
<dbReference type="EMBL" id="JAQOSO010000117">
    <property type="protein sequence ID" value="MDJ1177050.1"/>
    <property type="molecule type" value="Genomic_DNA"/>
</dbReference>
<feature type="domain" description="DUF4114" evidence="2">
    <location>
        <begin position="293"/>
        <end position="376"/>
    </location>
</feature>
<evidence type="ECO:0000256" key="1">
    <source>
        <dbReference type="SAM" id="MobiDB-lite"/>
    </source>
</evidence>
<proteinExistence type="predicted"/>
<feature type="region of interest" description="Disordered" evidence="1">
    <location>
        <begin position="437"/>
        <end position="456"/>
    </location>
</feature>
<comment type="caution">
    <text evidence="3">The sequence shown here is derived from an EMBL/GenBank/DDBJ whole genome shotgun (WGS) entry which is preliminary data.</text>
</comment>
<accession>A0ABT7BD92</accession>
<sequence>MSWFDFLFKPVFSTDSASETHKTFILEPILTPSGIVDSLDEGLDFDADGEDSTVENTEVDFDNDVNDSVKGQSDNTVNDSASLPEIPDEDLEEIPFIYALEEEPDAETGEESLEPTRTEDNSTFTSDSEVEVENKTEQESLEPVKTEEIPVLISDSEAEGDEEITQESAKLATDTETDGEPPVELGITEEVISQPKFDSGYFVVGETGEIEIDYLFDGGKYKGELSIFSLDGMDDYDPDTEDFIAEAAKRSNSNSELGHIVISDRSEGAHFSGELGEADHNSGEYQGIKTFNMRSGDSFAMMLVPKGRVEQVVDNPAIGGATRPLFSLATANPDDGFHMGQIADVTGEGNVFVFEDLRVDGKSDGDYNDLIFRVKGATGKTAQLDDVIDTAKDWRDSDLGQELIAYVTGDDSAVAEIEIDDLEDVTDTETVVEDIAFSDNGRGERPFAPTSGTGED</sequence>
<evidence type="ECO:0000259" key="2">
    <source>
        <dbReference type="Pfam" id="PF13448"/>
    </source>
</evidence>
<dbReference type="InterPro" id="IPR025193">
    <property type="entry name" value="DUF4114"/>
</dbReference>
<feature type="region of interest" description="Disordered" evidence="1">
    <location>
        <begin position="156"/>
        <end position="181"/>
    </location>
</feature>
<feature type="compositionally biased region" description="Acidic residues" evidence="1">
    <location>
        <begin position="156"/>
        <end position="165"/>
    </location>
</feature>